<name>A0A831XKZ9_GEOME</name>
<dbReference type="PROSITE" id="PS00211">
    <property type="entry name" value="ABC_TRANSPORTER_1"/>
    <property type="match status" value="1"/>
</dbReference>
<dbReference type="InterPro" id="IPR003593">
    <property type="entry name" value="AAA+_ATPase"/>
</dbReference>
<protein>
    <submittedName>
        <fullName evidence="6">ABC transporter ATP-binding protein</fullName>
    </submittedName>
</protein>
<dbReference type="InterPro" id="IPR017871">
    <property type="entry name" value="ABC_transporter-like_CS"/>
</dbReference>
<dbReference type="GO" id="GO:0098796">
    <property type="term" value="C:membrane protein complex"/>
    <property type="evidence" value="ECO:0007669"/>
    <property type="project" value="UniProtKB-ARBA"/>
</dbReference>
<dbReference type="GO" id="GO:0005524">
    <property type="term" value="F:ATP binding"/>
    <property type="evidence" value="ECO:0007669"/>
    <property type="project" value="UniProtKB-KW"/>
</dbReference>
<dbReference type="InterPro" id="IPR003439">
    <property type="entry name" value="ABC_transporter-like_ATP-bd"/>
</dbReference>
<dbReference type="AlphaFoldDB" id="A0A831XKZ9"/>
<dbReference type="CDD" id="cd03255">
    <property type="entry name" value="ABC_MJ0796_LolCDE_FtsE"/>
    <property type="match status" value="1"/>
</dbReference>
<evidence type="ECO:0000313" key="6">
    <source>
        <dbReference type="EMBL" id="HEN40916.1"/>
    </source>
</evidence>
<feature type="domain" description="ABC transporter" evidence="5">
    <location>
        <begin position="6"/>
        <end position="234"/>
    </location>
</feature>
<dbReference type="GO" id="GO:0016887">
    <property type="term" value="F:ATP hydrolysis activity"/>
    <property type="evidence" value="ECO:0007669"/>
    <property type="project" value="InterPro"/>
</dbReference>
<dbReference type="PANTHER" id="PTHR24220">
    <property type="entry name" value="IMPORT ATP-BINDING PROTEIN"/>
    <property type="match status" value="1"/>
</dbReference>
<evidence type="ECO:0000256" key="2">
    <source>
        <dbReference type="ARBA" id="ARBA00022741"/>
    </source>
</evidence>
<evidence type="ECO:0000256" key="3">
    <source>
        <dbReference type="ARBA" id="ARBA00022840"/>
    </source>
</evidence>
<organism evidence="6">
    <name type="scientific">Geobacter metallireducens</name>
    <dbReference type="NCBI Taxonomy" id="28232"/>
    <lineage>
        <taxon>Bacteria</taxon>
        <taxon>Pseudomonadati</taxon>
        <taxon>Thermodesulfobacteriota</taxon>
        <taxon>Desulfuromonadia</taxon>
        <taxon>Geobacterales</taxon>
        <taxon>Geobacteraceae</taxon>
        <taxon>Geobacter</taxon>
    </lineage>
</organism>
<dbReference type="GO" id="GO:0022857">
    <property type="term" value="F:transmembrane transporter activity"/>
    <property type="evidence" value="ECO:0007669"/>
    <property type="project" value="TreeGrafter"/>
</dbReference>
<dbReference type="Pfam" id="PF00005">
    <property type="entry name" value="ABC_tran"/>
    <property type="match status" value="1"/>
</dbReference>
<proteinExistence type="inferred from homology"/>
<keyword evidence="2" id="KW-0547">Nucleotide-binding</keyword>
<keyword evidence="1" id="KW-0813">Transport</keyword>
<dbReference type="EMBL" id="DSOV01000004">
    <property type="protein sequence ID" value="HEN40916.1"/>
    <property type="molecule type" value="Genomic_DNA"/>
</dbReference>
<dbReference type="SMART" id="SM00382">
    <property type="entry name" value="AAA"/>
    <property type="match status" value="1"/>
</dbReference>
<comment type="caution">
    <text evidence="6">The sequence shown here is derived from an EMBL/GenBank/DDBJ whole genome shotgun (WGS) entry which is preliminary data.</text>
</comment>
<keyword evidence="3 6" id="KW-0067">ATP-binding</keyword>
<evidence type="ECO:0000256" key="1">
    <source>
        <dbReference type="ARBA" id="ARBA00022448"/>
    </source>
</evidence>
<dbReference type="GO" id="GO:0005886">
    <property type="term" value="C:plasma membrane"/>
    <property type="evidence" value="ECO:0007669"/>
    <property type="project" value="TreeGrafter"/>
</dbReference>
<dbReference type="PANTHER" id="PTHR24220:SF86">
    <property type="entry name" value="ABC TRANSPORTER ABCH.1"/>
    <property type="match status" value="1"/>
</dbReference>
<dbReference type="SUPFAM" id="SSF52540">
    <property type="entry name" value="P-loop containing nucleoside triphosphate hydrolases"/>
    <property type="match status" value="1"/>
</dbReference>
<evidence type="ECO:0000256" key="4">
    <source>
        <dbReference type="ARBA" id="ARBA00038388"/>
    </source>
</evidence>
<comment type="similarity">
    <text evidence="4">Belongs to the ABC transporter superfamily. Macrolide exporter (TC 3.A.1.122) family.</text>
</comment>
<reference evidence="6" key="1">
    <citation type="journal article" date="2020" name="mSystems">
        <title>Genome- and Community-Level Interaction Insights into Carbon Utilization and Element Cycling Functions of Hydrothermarchaeota in Hydrothermal Sediment.</title>
        <authorList>
            <person name="Zhou Z."/>
            <person name="Liu Y."/>
            <person name="Xu W."/>
            <person name="Pan J."/>
            <person name="Luo Z.H."/>
            <person name="Li M."/>
        </authorList>
    </citation>
    <scope>NUCLEOTIDE SEQUENCE [LARGE SCALE GENOMIC DNA]</scope>
    <source>
        <strain evidence="6">SpSt-349</strain>
    </source>
</reference>
<sequence length="236" mass="24748">MSDAIITTDNLTKTYGSGAAETHALRGATLAIPRGAFCAIVGPSGHGKSTLMHLIGGLDHPSSGSVQVDGVELSGLSNGKLARLRAEKIGFVFQFFNLLGNLTAEENVAAAMMFAGVPAKFQAERSRKLLELVGLGHKLTARPRELSGGQQQRVAIARALANDPGILLMDEPTGNLDSEAEAEVLGAIRSLHGEGKTVVLVTHNAEIARQAELVIEIRDGRVSRVTRAGAAERIAA</sequence>
<dbReference type="PROSITE" id="PS50893">
    <property type="entry name" value="ABC_TRANSPORTER_2"/>
    <property type="match status" value="1"/>
</dbReference>
<evidence type="ECO:0000259" key="5">
    <source>
        <dbReference type="PROSITE" id="PS50893"/>
    </source>
</evidence>
<dbReference type="Gene3D" id="3.40.50.300">
    <property type="entry name" value="P-loop containing nucleotide triphosphate hydrolases"/>
    <property type="match status" value="1"/>
</dbReference>
<dbReference type="InterPro" id="IPR027417">
    <property type="entry name" value="P-loop_NTPase"/>
</dbReference>
<dbReference type="InterPro" id="IPR015854">
    <property type="entry name" value="ABC_transpr_LolD-like"/>
</dbReference>
<accession>A0A831XKZ9</accession>
<dbReference type="InterPro" id="IPR017911">
    <property type="entry name" value="MacB-like_ATP-bd"/>
</dbReference>
<gene>
    <name evidence="6" type="ORF">ENQ87_00865</name>
</gene>
<dbReference type="FunFam" id="3.40.50.300:FF:000032">
    <property type="entry name" value="Export ABC transporter ATP-binding protein"/>
    <property type="match status" value="1"/>
</dbReference>